<accession>A0A9X1YFX0</accession>
<sequence length="68" mass="7673">MSPQTLFQYQTQPAAATLAATNRPLSRAPSMSQASTPAKTATLERLIRRSRRRLVRGDMRPILQGRHR</sequence>
<protein>
    <submittedName>
        <fullName evidence="1">Uncharacterized protein</fullName>
    </submittedName>
</protein>
<keyword evidence="2" id="KW-1185">Reference proteome</keyword>
<dbReference type="AlphaFoldDB" id="A0A9X1YFX0"/>
<reference evidence="1" key="1">
    <citation type="submission" date="2022-04" db="EMBL/GenBank/DDBJ databases">
        <title>Roseomonas acroporae sp. nov., isolated from coral Acropora digitifera.</title>
        <authorList>
            <person name="Sun H."/>
        </authorList>
    </citation>
    <scope>NUCLEOTIDE SEQUENCE</scope>
    <source>
        <strain evidence="1">NAR14</strain>
    </source>
</reference>
<dbReference type="Proteomes" id="UP001139516">
    <property type="component" value="Unassembled WGS sequence"/>
</dbReference>
<evidence type="ECO:0000313" key="2">
    <source>
        <dbReference type="Proteomes" id="UP001139516"/>
    </source>
</evidence>
<dbReference type="EMBL" id="JALPRX010000187">
    <property type="protein sequence ID" value="MCK8788138.1"/>
    <property type="molecule type" value="Genomic_DNA"/>
</dbReference>
<evidence type="ECO:0000313" key="1">
    <source>
        <dbReference type="EMBL" id="MCK8788138.1"/>
    </source>
</evidence>
<gene>
    <name evidence="1" type="ORF">M0638_27675</name>
</gene>
<name>A0A9X1YFX0_9PROT</name>
<comment type="caution">
    <text evidence="1">The sequence shown here is derived from an EMBL/GenBank/DDBJ whole genome shotgun (WGS) entry which is preliminary data.</text>
</comment>
<organism evidence="1 2">
    <name type="scientific">Roseomonas acroporae</name>
    <dbReference type="NCBI Taxonomy" id="2937791"/>
    <lineage>
        <taxon>Bacteria</taxon>
        <taxon>Pseudomonadati</taxon>
        <taxon>Pseudomonadota</taxon>
        <taxon>Alphaproteobacteria</taxon>
        <taxon>Acetobacterales</taxon>
        <taxon>Roseomonadaceae</taxon>
        <taxon>Roseomonas</taxon>
    </lineage>
</organism>
<dbReference type="RefSeq" id="WP_248670180.1">
    <property type="nucleotide sequence ID" value="NZ_JALPRX010000187.1"/>
</dbReference>
<proteinExistence type="predicted"/>